<comment type="caution">
    <text evidence="3">The sequence shown here is derived from an EMBL/GenBank/DDBJ whole genome shotgun (WGS) entry which is preliminary data.</text>
</comment>
<protein>
    <submittedName>
        <fullName evidence="3">HigA family addiction module antitoxin</fullName>
    </submittedName>
</protein>
<dbReference type="CDD" id="cd00093">
    <property type="entry name" value="HTH_XRE"/>
    <property type="match status" value="1"/>
</dbReference>
<evidence type="ECO:0000259" key="2">
    <source>
        <dbReference type="PROSITE" id="PS50943"/>
    </source>
</evidence>
<dbReference type="PROSITE" id="PS50943">
    <property type="entry name" value="HTH_CROC1"/>
    <property type="match status" value="1"/>
</dbReference>
<accession>A0AAW6LSD8</accession>
<dbReference type="Gene3D" id="1.10.260.40">
    <property type="entry name" value="lambda repressor-like DNA-binding domains"/>
    <property type="match status" value="1"/>
</dbReference>
<dbReference type="SUPFAM" id="SSF47413">
    <property type="entry name" value="lambda repressor-like DNA-binding domains"/>
    <property type="match status" value="1"/>
</dbReference>
<dbReference type="InterPro" id="IPR001387">
    <property type="entry name" value="Cro/C1-type_HTH"/>
</dbReference>
<proteinExistence type="predicted"/>
<evidence type="ECO:0000313" key="4">
    <source>
        <dbReference type="Proteomes" id="UP001217325"/>
    </source>
</evidence>
<evidence type="ECO:0000313" key="3">
    <source>
        <dbReference type="EMBL" id="MDE8649954.1"/>
    </source>
</evidence>
<feature type="domain" description="HTH cro/C1-type" evidence="2">
    <location>
        <begin position="17"/>
        <end position="71"/>
    </location>
</feature>
<dbReference type="AlphaFoldDB" id="A0AAW6LSD8"/>
<reference evidence="3" key="1">
    <citation type="submission" date="2023-02" db="EMBL/GenBank/DDBJ databases">
        <title>A novel hydrolase synthesized by Rhodococcus erythropolis HQ is responsible for the detoxification of Zearalenone.</title>
        <authorList>
            <person name="Hu J."/>
            <person name="Xu J."/>
        </authorList>
    </citation>
    <scope>NUCLEOTIDE SEQUENCE</scope>
    <source>
        <strain evidence="3">HQ</strain>
    </source>
</reference>
<gene>
    <name evidence="3" type="ORF">PXH69_33865</name>
</gene>
<name>A0AAW6LSD8_RHOSG</name>
<dbReference type="NCBIfam" id="TIGR02607">
    <property type="entry name" value="antidote_HigA"/>
    <property type="match status" value="1"/>
</dbReference>
<sequence length="414" mass="46362">MTGPPPHEPVHPGTTLLQQYMLPLRLSQRRLAHLLAVPPRRINEIVHGHRAITPDTSLRLAKLFGVDEAHWLDLQTRYDIEIAKETTDLSQVQPLAVNHLVYRLRPSGRPRHQPDVYVPADLRTLTGPRQGSYDPPVNLYWQPGDIDFATTGDVELFYSSALTSASTAEQFTEWINRDALVARWKHLSLPSRVRKAWETIHPALRDKDSHASDRLRIQDTILITIAEHGFALAGGSTLVDYDVVSRHTDGIEAFDDCWDTDAFNAAHTKALDTCRENGWRADTVKSEDFDKQVLVDAGTGSPVVVQMVYYERSSDPERCTGGGLRLIFDDVVGGKGAAVADVASGRDLFDLANILATPGWSLGRVEGAMRANKYGDQIDNFRANIERLRRGDFDDDIRKSGFDVAFCHRILDRH</sequence>
<evidence type="ECO:0000256" key="1">
    <source>
        <dbReference type="ARBA" id="ARBA00023125"/>
    </source>
</evidence>
<keyword evidence="1" id="KW-0238">DNA-binding</keyword>
<dbReference type="Pfam" id="PF01381">
    <property type="entry name" value="HTH_3"/>
    <property type="match status" value="1"/>
</dbReference>
<dbReference type="InterPro" id="IPR010982">
    <property type="entry name" value="Lambda_DNA-bd_dom_sf"/>
</dbReference>
<dbReference type="SMART" id="SM00530">
    <property type="entry name" value="HTH_XRE"/>
    <property type="match status" value="1"/>
</dbReference>
<organism evidence="3 4">
    <name type="scientific">Rhodococcus qingshengii</name>
    <dbReference type="NCBI Taxonomy" id="334542"/>
    <lineage>
        <taxon>Bacteria</taxon>
        <taxon>Bacillati</taxon>
        <taxon>Actinomycetota</taxon>
        <taxon>Actinomycetes</taxon>
        <taxon>Mycobacteriales</taxon>
        <taxon>Nocardiaceae</taxon>
        <taxon>Rhodococcus</taxon>
        <taxon>Rhodococcus erythropolis group</taxon>
    </lineage>
</organism>
<dbReference type="PANTHER" id="PTHR36924:SF1">
    <property type="entry name" value="ANTITOXIN HIGA-1"/>
    <property type="match status" value="1"/>
</dbReference>
<dbReference type="PANTHER" id="PTHR36924">
    <property type="entry name" value="ANTITOXIN HIGA-1"/>
    <property type="match status" value="1"/>
</dbReference>
<dbReference type="GO" id="GO:0003677">
    <property type="term" value="F:DNA binding"/>
    <property type="evidence" value="ECO:0007669"/>
    <property type="project" value="UniProtKB-KW"/>
</dbReference>
<dbReference type="Proteomes" id="UP001217325">
    <property type="component" value="Unassembled WGS sequence"/>
</dbReference>
<dbReference type="RefSeq" id="WP_275233106.1">
    <property type="nucleotide sequence ID" value="NZ_JARDXE010000039.1"/>
</dbReference>
<dbReference type="EMBL" id="JARDXE010000039">
    <property type="protein sequence ID" value="MDE8649954.1"/>
    <property type="molecule type" value="Genomic_DNA"/>
</dbReference>
<dbReference type="InterPro" id="IPR013430">
    <property type="entry name" value="Toxin_antidote_HigA"/>
</dbReference>